<keyword evidence="2" id="KW-1185">Reference proteome</keyword>
<organism evidence="1 2">
    <name type="scientific">Phocaeicola barnesiae</name>
    <dbReference type="NCBI Taxonomy" id="376804"/>
    <lineage>
        <taxon>Bacteria</taxon>
        <taxon>Pseudomonadati</taxon>
        <taxon>Bacteroidota</taxon>
        <taxon>Bacteroidia</taxon>
        <taxon>Bacteroidales</taxon>
        <taxon>Bacteroidaceae</taxon>
        <taxon>Phocaeicola</taxon>
    </lineage>
</organism>
<dbReference type="Proteomes" id="UP001204579">
    <property type="component" value="Unassembled WGS sequence"/>
</dbReference>
<gene>
    <name evidence="1" type="ORF">NW209_10965</name>
</gene>
<dbReference type="AlphaFoldDB" id="A0AAW5NAX0"/>
<evidence type="ECO:0000313" key="2">
    <source>
        <dbReference type="Proteomes" id="UP001204579"/>
    </source>
</evidence>
<reference evidence="1 2" key="1">
    <citation type="submission" date="2022-08" db="EMBL/GenBank/DDBJ databases">
        <authorList>
            <person name="Zeman M."/>
            <person name="Kubasova T."/>
        </authorList>
    </citation>
    <scope>NUCLEOTIDE SEQUENCE [LARGE SCALE GENOMIC DNA]</scope>
    <source>
        <strain evidence="1 2">ET62</strain>
    </source>
</reference>
<accession>A0AAW5NAX0</accession>
<sequence length="290" mass="33657">MIGQYYSSENDKLVPFNLFIAISKPKQTLTLEFSSKILGEDYPKLISKYTIRQCLENIDKLGICRIDVDGILQTGCITSADVTKDVHVTLSDETLQALSIWVKNYRRYKWDYYDSEGIDFIRDVKSSKCKECIRIYRKEKEIIKPKNKDFLSILPNKWEVVKQFNSVTRFEVKLETIGKVRSYLNLKDTYINDVLNAEANPILTMYDRVFGHTSDVPEIQADTFDDFAMQKILNAYHGDIKTIEMTLKPLYASRSGFDKRMTKIRQTWEKMLNSTSGGINYVNSVRNLLV</sequence>
<proteinExistence type="predicted"/>
<dbReference type="EMBL" id="JANRHJ010000012">
    <property type="protein sequence ID" value="MCR8874529.1"/>
    <property type="molecule type" value="Genomic_DNA"/>
</dbReference>
<comment type="caution">
    <text evidence="1">The sequence shown here is derived from an EMBL/GenBank/DDBJ whole genome shotgun (WGS) entry which is preliminary data.</text>
</comment>
<evidence type="ECO:0000313" key="1">
    <source>
        <dbReference type="EMBL" id="MCR8874529.1"/>
    </source>
</evidence>
<name>A0AAW5NAX0_9BACT</name>
<dbReference type="RefSeq" id="WP_258335980.1">
    <property type="nucleotide sequence ID" value="NZ_JANRHJ010000012.1"/>
</dbReference>
<evidence type="ECO:0008006" key="3">
    <source>
        <dbReference type="Google" id="ProtNLM"/>
    </source>
</evidence>
<protein>
    <recommendedName>
        <fullName evidence="3">Replication initiation protein</fullName>
    </recommendedName>
</protein>